<evidence type="ECO:0000313" key="3">
    <source>
        <dbReference type="Proteomes" id="UP001233999"/>
    </source>
</evidence>
<dbReference type="Proteomes" id="UP001233999">
    <property type="component" value="Unassembled WGS sequence"/>
</dbReference>
<dbReference type="AlphaFoldDB" id="A0AAD8EC91"/>
<organism evidence="2 3">
    <name type="scientific">Diploptera punctata</name>
    <name type="common">Pacific beetle cockroach</name>
    <dbReference type="NCBI Taxonomy" id="6984"/>
    <lineage>
        <taxon>Eukaryota</taxon>
        <taxon>Metazoa</taxon>
        <taxon>Ecdysozoa</taxon>
        <taxon>Arthropoda</taxon>
        <taxon>Hexapoda</taxon>
        <taxon>Insecta</taxon>
        <taxon>Pterygota</taxon>
        <taxon>Neoptera</taxon>
        <taxon>Polyneoptera</taxon>
        <taxon>Dictyoptera</taxon>
        <taxon>Blattodea</taxon>
        <taxon>Blaberoidea</taxon>
        <taxon>Blaberidae</taxon>
        <taxon>Diplopterinae</taxon>
        <taxon>Diploptera</taxon>
    </lineage>
</organism>
<keyword evidence="3" id="KW-1185">Reference proteome</keyword>
<feature type="non-terminal residue" evidence="2">
    <location>
        <position position="1"/>
    </location>
</feature>
<proteinExistence type="predicted"/>
<sequence>YVDTLLKGSSVGQAQSQLALSQQPQSVNSYIQLLQQREEENRVEVERLTAEIRSLKLQLLQVAGIGENVR</sequence>
<comment type="caution">
    <text evidence="2">The sequence shown here is derived from an EMBL/GenBank/DDBJ whole genome shotgun (WGS) entry which is preliminary data.</text>
</comment>
<protein>
    <submittedName>
        <fullName evidence="2">Uncharacterized protein</fullName>
    </submittedName>
</protein>
<gene>
    <name evidence="2" type="ORF">L9F63_020659</name>
</gene>
<dbReference type="EMBL" id="JASPKZ010007324">
    <property type="protein sequence ID" value="KAJ9584998.1"/>
    <property type="molecule type" value="Genomic_DNA"/>
</dbReference>
<keyword evidence="1" id="KW-0175">Coiled coil</keyword>
<evidence type="ECO:0000256" key="1">
    <source>
        <dbReference type="SAM" id="Coils"/>
    </source>
</evidence>
<feature type="coiled-coil region" evidence="1">
    <location>
        <begin position="31"/>
        <end position="58"/>
    </location>
</feature>
<reference evidence="2" key="2">
    <citation type="submission" date="2023-05" db="EMBL/GenBank/DDBJ databases">
        <authorList>
            <person name="Fouks B."/>
        </authorList>
    </citation>
    <scope>NUCLEOTIDE SEQUENCE</scope>
    <source>
        <strain evidence="2">Stay&amp;Tobe</strain>
        <tissue evidence="2">Testes</tissue>
    </source>
</reference>
<accession>A0AAD8EC91</accession>
<reference evidence="2" key="1">
    <citation type="journal article" date="2023" name="IScience">
        <title>Live-bearing cockroach genome reveals convergent evolutionary mechanisms linked to viviparity in insects and beyond.</title>
        <authorList>
            <person name="Fouks B."/>
            <person name="Harrison M.C."/>
            <person name="Mikhailova A.A."/>
            <person name="Marchal E."/>
            <person name="English S."/>
            <person name="Carruthers M."/>
            <person name="Jennings E.C."/>
            <person name="Chiamaka E.L."/>
            <person name="Frigard R.A."/>
            <person name="Pippel M."/>
            <person name="Attardo G.M."/>
            <person name="Benoit J.B."/>
            <person name="Bornberg-Bauer E."/>
            <person name="Tobe S.S."/>
        </authorList>
    </citation>
    <scope>NUCLEOTIDE SEQUENCE</scope>
    <source>
        <strain evidence="2">Stay&amp;Tobe</strain>
    </source>
</reference>
<name>A0AAD8EC91_DIPPU</name>
<evidence type="ECO:0000313" key="2">
    <source>
        <dbReference type="EMBL" id="KAJ9584998.1"/>
    </source>
</evidence>
<feature type="non-terminal residue" evidence="2">
    <location>
        <position position="70"/>
    </location>
</feature>